<dbReference type="GO" id="GO:0004673">
    <property type="term" value="F:protein histidine kinase activity"/>
    <property type="evidence" value="ECO:0007669"/>
    <property type="project" value="UniProtKB-EC"/>
</dbReference>
<dbReference type="InterPro" id="IPR013655">
    <property type="entry name" value="PAS_fold_3"/>
</dbReference>
<feature type="domain" description="PAC" evidence="8">
    <location>
        <begin position="102"/>
        <end position="155"/>
    </location>
</feature>
<evidence type="ECO:0000259" key="8">
    <source>
        <dbReference type="PROSITE" id="PS50113"/>
    </source>
</evidence>
<protein>
    <recommendedName>
        <fullName evidence="2">histidine kinase</fullName>
        <ecNumber evidence="2">2.7.13.3</ecNumber>
    </recommendedName>
</protein>
<evidence type="ECO:0000313" key="10">
    <source>
        <dbReference type="Proteomes" id="UP000464468"/>
    </source>
</evidence>
<dbReference type="InterPro" id="IPR003018">
    <property type="entry name" value="GAF"/>
</dbReference>
<dbReference type="NCBIfam" id="TIGR00229">
    <property type="entry name" value="sensory_box"/>
    <property type="match status" value="1"/>
</dbReference>
<reference evidence="9 10" key="1">
    <citation type="submission" date="2020-01" db="EMBL/GenBank/DDBJ databases">
        <title>Sphingomonas sp. C33 whole genome sequece.</title>
        <authorList>
            <person name="Park C."/>
        </authorList>
    </citation>
    <scope>NUCLEOTIDE SEQUENCE [LARGE SCALE GENOMIC DNA]</scope>
    <source>
        <strain evidence="9 10">C33</strain>
    </source>
</reference>
<feature type="coiled-coil region" evidence="6">
    <location>
        <begin position="291"/>
        <end position="318"/>
    </location>
</feature>
<dbReference type="SMART" id="SM00065">
    <property type="entry name" value="GAF"/>
    <property type="match status" value="1"/>
</dbReference>
<keyword evidence="10" id="KW-1185">Reference proteome</keyword>
<keyword evidence="3" id="KW-0597">Phosphoprotein</keyword>
<name>A0A7Z2NUS4_9SPHN</name>
<feature type="compositionally biased region" description="Low complexity" evidence="7">
    <location>
        <begin position="569"/>
        <end position="578"/>
    </location>
</feature>
<dbReference type="Proteomes" id="UP000464468">
    <property type="component" value="Chromosome"/>
</dbReference>
<dbReference type="InterPro" id="IPR035965">
    <property type="entry name" value="PAS-like_dom_sf"/>
</dbReference>
<evidence type="ECO:0000256" key="7">
    <source>
        <dbReference type="SAM" id="MobiDB-lite"/>
    </source>
</evidence>
<organism evidence="9 10">
    <name type="scientific">Sphingomonas changnyeongensis</name>
    <dbReference type="NCBI Taxonomy" id="2698679"/>
    <lineage>
        <taxon>Bacteria</taxon>
        <taxon>Pseudomonadati</taxon>
        <taxon>Pseudomonadota</taxon>
        <taxon>Alphaproteobacteria</taxon>
        <taxon>Sphingomonadales</taxon>
        <taxon>Sphingomonadaceae</taxon>
        <taxon>Sphingomonas</taxon>
    </lineage>
</organism>
<dbReference type="Gene3D" id="2.10.70.100">
    <property type="match status" value="2"/>
</dbReference>
<evidence type="ECO:0000256" key="4">
    <source>
        <dbReference type="ARBA" id="ARBA00022679"/>
    </source>
</evidence>
<dbReference type="AlphaFoldDB" id="A0A7Z2NUS4"/>
<dbReference type="Gene3D" id="3.30.450.20">
    <property type="entry name" value="PAS domain"/>
    <property type="match status" value="2"/>
</dbReference>
<dbReference type="InterPro" id="IPR052162">
    <property type="entry name" value="Sensor_kinase/Photoreceptor"/>
</dbReference>
<dbReference type="PANTHER" id="PTHR43304">
    <property type="entry name" value="PHYTOCHROME-LIKE PROTEIN CPH1"/>
    <property type="match status" value="1"/>
</dbReference>
<feature type="compositionally biased region" description="Low complexity" evidence="7">
    <location>
        <begin position="628"/>
        <end position="640"/>
    </location>
</feature>
<dbReference type="KEGG" id="schy:GVO57_04220"/>
<dbReference type="Pfam" id="PF08447">
    <property type="entry name" value="PAS_3"/>
    <property type="match status" value="2"/>
</dbReference>
<dbReference type="SMART" id="SM00091">
    <property type="entry name" value="PAS"/>
    <property type="match status" value="2"/>
</dbReference>
<comment type="catalytic activity">
    <reaction evidence="1">
        <text>ATP + protein L-histidine = ADP + protein N-phospho-L-histidine.</text>
        <dbReference type="EC" id="2.7.13.3"/>
    </reaction>
</comment>
<dbReference type="InterPro" id="IPR001610">
    <property type="entry name" value="PAC"/>
</dbReference>
<dbReference type="Gene3D" id="3.30.450.40">
    <property type="match status" value="2"/>
</dbReference>
<gene>
    <name evidence="9" type="ORF">GVO57_04220</name>
</gene>
<dbReference type="EC" id="2.7.13.3" evidence="2"/>
<dbReference type="Pfam" id="PF01590">
    <property type="entry name" value="GAF"/>
    <property type="match status" value="1"/>
</dbReference>
<evidence type="ECO:0000256" key="1">
    <source>
        <dbReference type="ARBA" id="ARBA00000085"/>
    </source>
</evidence>
<evidence type="ECO:0000256" key="5">
    <source>
        <dbReference type="ARBA" id="ARBA00022777"/>
    </source>
</evidence>
<dbReference type="PROSITE" id="PS50113">
    <property type="entry name" value="PAC"/>
    <property type="match status" value="1"/>
</dbReference>
<dbReference type="SMART" id="SM00086">
    <property type="entry name" value="PAC"/>
    <property type="match status" value="2"/>
</dbReference>
<evidence type="ECO:0000256" key="3">
    <source>
        <dbReference type="ARBA" id="ARBA00022553"/>
    </source>
</evidence>
<proteinExistence type="predicted"/>
<keyword evidence="4" id="KW-0808">Transferase</keyword>
<sequence>MGGTARMMEQGTQEARALSEALRESEERLRLVQAAGGVGSVDLDLRTGMVWRSDEYIALHGMPPDTPRRQRYSASWLDRVHPDDREQVRAWLAADAAAPCEFEHEYRIVRRDTGETRWLVSRGRVTGDPEGRPLRVLSMQTDITERKRAELDIAFRADLSDALRRIGDPVEVLRTAAARIGRHLRADYACFGEIDPTAQWAEVHAAWAREETPDMLGRFPLSDFSPEMVARLTAGQAIMLDDIGDRTDVSTQVRLLGVRAILDVPIVRDGRLVAVLAIYQRQPRAWQQADVDLALLVAERAREAVERAQAERALSTSEERMRLAIAGTGIGTFDMDLATGAIIWSDTAFQLLGLPVAPDGRATLEGWLARLHPDDMISTPTRLAEAAMHPGPWEITHRIVRADTGEIRWMQALGVIIGPADGARSIGVVIDVTERKRSELRQAFQLGLAEKLRTATSTRAATEAIAAMIAGELGVDSAGFLEIDIASRTAWVIAGHGRVAARLAHQPWSFAGADGPLRGVARGELMTGRTFVVADLATDPRTAAIAQGAEKLMEARAMIVVPLMRGASSRRSSMCSRPSPAPGRRRKSRWSKTPPPAPGRRSSGCAPRMPCAGRTARLPIRWRRRSPSARPRCSSSTSARSWRRSAS</sequence>
<dbReference type="InterPro" id="IPR000014">
    <property type="entry name" value="PAS"/>
</dbReference>
<dbReference type="SUPFAM" id="SSF55781">
    <property type="entry name" value="GAF domain-like"/>
    <property type="match status" value="2"/>
</dbReference>
<dbReference type="EMBL" id="CP047895">
    <property type="protein sequence ID" value="QHL90186.1"/>
    <property type="molecule type" value="Genomic_DNA"/>
</dbReference>
<evidence type="ECO:0000256" key="2">
    <source>
        <dbReference type="ARBA" id="ARBA00012438"/>
    </source>
</evidence>
<accession>A0A7Z2NUS4</accession>
<dbReference type="InterPro" id="IPR000700">
    <property type="entry name" value="PAS-assoc_C"/>
</dbReference>
<keyword evidence="6" id="KW-0175">Coiled coil</keyword>
<evidence type="ECO:0000313" key="9">
    <source>
        <dbReference type="EMBL" id="QHL90186.1"/>
    </source>
</evidence>
<dbReference type="InterPro" id="IPR029016">
    <property type="entry name" value="GAF-like_dom_sf"/>
</dbReference>
<dbReference type="CDD" id="cd00130">
    <property type="entry name" value="PAS"/>
    <property type="match status" value="1"/>
</dbReference>
<feature type="region of interest" description="Disordered" evidence="7">
    <location>
        <begin position="1"/>
        <end position="20"/>
    </location>
</feature>
<dbReference type="SUPFAM" id="SSF55785">
    <property type="entry name" value="PYP-like sensor domain (PAS domain)"/>
    <property type="match status" value="2"/>
</dbReference>
<feature type="region of interest" description="Disordered" evidence="7">
    <location>
        <begin position="569"/>
        <end position="647"/>
    </location>
</feature>
<evidence type="ECO:0000256" key="6">
    <source>
        <dbReference type="SAM" id="Coils"/>
    </source>
</evidence>
<dbReference type="PANTHER" id="PTHR43304:SF1">
    <property type="entry name" value="PAC DOMAIN-CONTAINING PROTEIN"/>
    <property type="match status" value="1"/>
</dbReference>
<keyword evidence="5" id="KW-0418">Kinase</keyword>